<gene>
    <name evidence="2" type="ORF">HHI36_007179</name>
</gene>
<sequence>MSDVYICQLPAEVQKYAAEVLNETEESRQNAFKEIKEWAASNQYLHVRTEEKYILPFLRCCKFNIERTKEKMKNFYVMRRERSEWFTNRNPNLSQIQQLVKNGSCLILKKTHENHLVVIIRPTVHDPKRHGMDDVLKCAKMILDIGVMEEELSQVYGVIVIIDMANVSFAHARQLSISRIKHMVYAWQNYHCRPKKMEFVNAPAYINVVLDVFKSFMSEKLRKRVTVRYDGIASVVNIVDKAILPCDYGGEDGSLEELGRYWNEKLRSYTDWFVEDEQYKADLVK</sequence>
<dbReference type="SUPFAM" id="SSF52087">
    <property type="entry name" value="CRAL/TRIO domain"/>
    <property type="match status" value="1"/>
</dbReference>
<dbReference type="PRINTS" id="PR00180">
    <property type="entry name" value="CRETINALDHBP"/>
</dbReference>
<dbReference type="Pfam" id="PF00650">
    <property type="entry name" value="CRAL_TRIO"/>
    <property type="match status" value="1"/>
</dbReference>
<feature type="domain" description="CRAL-TRIO" evidence="1">
    <location>
        <begin position="145"/>
        <end position="256"/>
    </location>
</feature>
<dbReference type="InterPro" id="IPR036865">
    <property type="entry name" value="CRAL-TRIO_dom_sf"/>
</dbReference>
<dbReference type="PANTHER" id="PTHR10174">
    <property type="entry name" value="ALPHA-TOCOPHEROL TRANSFER PROTEIN-RELATED"/>
    <property type="match status" value="1"/>
</dbReference>
<dbReference type="Proteomes" id="UP001516400">
    <property type="component" value="Unassembled WGS sequence"/>
</dbReference>
<dbReference type="EMBL" id="JABFTP020000021">
    <property type="protein sequence ID" value="KAL3268050.1"/>
    <property type="molecule type" value="Genomic_DNA"/>
</dbReference>
<dbReference type="SUPFAM" id="SSF46938">
    <property type="entry name" value="CRAL/TRIO N-terminal domain"/>
    <property type="match status" value="1"/>
</dbReference>
<accession>A0ABD2MNV3</accession>
<organism evidence="2 3">
    <name type="scientific">Cryptolaemus montrouzieri</name>
    <dbReference type="NCBI Taxonomy" id="559131"/>
    <lineage>
        <taxon>Eukaryota</taxon>
        <taxon>Metazoa</taxon>
        <taxon>Ecdysozoa</taxon>
        <taxon>Arthropoda</taxon>
        <taxon>Hexapoda</taxon>
        <taxon>Insecta</taxon>
        <taxon>Pterygota</taxon>
        <taxon>Neoptera</taxon>
        <taxon>Endopterygota</taxon>
        <taxon>Coleoptera</taxon>
        <taxon>Polyphaga</taxon>
        <taxon>Cucujiformia</taxon>
        <taxon>Coccinelloidea</taxon>
        <taxon>Coccinellidae</taxon>
        <taxon>Scymninae</taxon>
        <taxon>Scymnini</taxon>
        <taxon>Cryptolaemus</taxon>
    </lineage>
</organism>
<evidence type="ECO:0000313" key="3">
    <source>
        <dbReference type="Proteomes" id="UP001516400"/>
    </source>
</evidence>
<dbReference type="CDD" id="cd00170">
    <property type="entry name" value="SEC14"/>
    <property type="match status" value="1"/>
</dbReference>
<proteinExistence type="predicted"/>
<evidence type="ECO:0000313" key="2">
    <source>
        <dbReference type="EMBL" id="KAL3268050.1"/>
    </source>
</evidence>
<dbReference type="SMART" id="SM00516">
    <property type="entry name" value="SEC14"/>
    <property type="match status" value="1"/>
</dbReference>
<dbReference type="PROSITE" id="PS50191">
    <property type="entry name" value="CRAL_TRIO"/>
    <property type="match status" value="1"/>
</dbReference>
<name>A0ABD2MNV3_9CUCU</name>
<dbReference type="AlphaFoldDB" id="A0ABD2MNV3"/>
<dbReference type="Gene3D" id="1.10.8.20">
    <property type="entry name" value="N-terminal domain of phosphatidylinositol transfer protein sec14p"/>
    <property type="match status" value="1"/>
</dbReference>
<dbReference type="Gene3D" id="3.40.525.10">
    <property type="entry name" value="CRAL-TRIO lipid binding domain"/>
    <property type="match status" value="1"/>
</dbReference>
<keyword evidence="3" id="KW-1185">Reference proteome</keyword>
<comment type="caution">
    <text evidence="2">The sequence shown here is derived from an EMBL/GenBank/DDBJ whole genome shotgun (WGS) entry which is preliminary data.</text>
</comment>
<protein>
    <recommendedName>
        <fullName evidence="1">CRAL-TRIO domain-containing protein</fullName>
    </recommendedName>
</protein>
<dbReference type="Gene3D" id="1.20.5.1200">
    <property type="entry name" value="Alpha-tocopherol transfer"/>
    <property type="match status" value="1"/>
</dbReference>
<evidence type="ECO:0000259" key="1">
    <source>
        <dbReference type="PROSITE" id="PS50191"/>
    </source>
</evidence>
<dbReference type="InterPro" id="IPR036273">
    <property type="entry name" value="CRAL/TRIO_N_dom_sf"/>
</dbReference>
<dbReference type="PANTHER" id="PTHR10174:SF224">
    <property type="entry name" value="RETINOL-BINDING PROTEIN PINTA"/>
    <property type="match status" value="1"/>
</dbReference>
<reference evidence="2 3" key="1">
    <citation type="journal article" date="2021" name="BMC Biol.">
        <title>Horizontally acquired antibacterial genes associated with adaptive radiation of ladybird beetles.</title>
        <authorList>
            <person name="Li H.S."/>
            <person name="Tang X.F."/>
            <person name="Huang Y.H."/>
            <person name="Xu Z.Y."/>
            <person name="Chen M.L."/>
            <person name="Du X.Y."/>
            <person name="Qiu B.Y."/>
            <person name="Chen P.T."/>
            <person name="Zhang W."/>
            <person name="Slipinski A."/>
            <person name="Escalona H.E."/>
            <person name="Waterhouse R.M."/>
            <person name="Zwick A."/>
            <person name="Pang H."/>
        </authorList>
    </citation>
    <scope>NUCLEOTIDE SEQUENCE [LARGE SCALE GENOMIC DNA]</scope>
    <source>
        <strain evidence="2">SYSU2018</strain>
    </source>
</reference>
<dbReference type="InterPro" id="IPR001251">
    <property type="entry name" value="CRAL-TRIO_dom"/>
</dbReference>